<organism evidence="2 3">
    <name type="scientific">Saliterribacillus persicus</name>
    <dbReference type="NCBI Taxonomy" id="930114"/>
    <lineage>
        <taxon>Bacteria</taxon>
        <taxon>Bacillati</taxon>
        <taxon>Bacillota</taxon>
        <taxon>Bacilli</taxon>
        <taxon>Bacillales</taxon>
        <taxon>Bacillaceae</taxon>
        <taxon>Saliterribacillus</taxon>
    </lineage>
</organism>
<evidence type="ECO:0000313" key="3">
    <source>
        <dbReference type="Proteomes" id="UP000252585"/>
    </source>
</evidence>
<keyword evidence="1" id="KW-1133">Transmembrane helix</keyword>
<name>A0A368X7C0_9BACI</name>
<keyword evidence="1" id="KW-0472">Membrane</keyword>
<feature type="transmembrane region" description="Helical" evidence="1">
    <location>
        <begin position="73"/>
        <end position="90"/>
    </location>
</feature>
<dbReference type="RefSeq" id="WP_114354038.1">
    <property type="nucleotide sequence ID" value="NZ_QPJJ01000015.1"/>
</dbReference>
<evidence type="ECO:0008006" key="4">
    <source>
        <dbReference type="Google" id="ProtNLM"/>
    </source>
</evidence>
<sequence>MKIDTDSLVTFLITWGIPTFLVVRTYLKMDTDERDSAKEDFKSPHFIFTIGLLVIGYLFASFGNLLTLNSIKFLGIFLLMIAGLTITVDMWRINKIKSMLTPMLIAVAIIFLIKS</sequence>
<proteinExistence type="predicted"/>
<feature type="transmembrane region" description="Helical" evidence="1">
    <location>
        <begin position="96"/>
        <end position="113"/>
    </location>
</feature>
<protein>
    <recommendedName>
        <fullName evidence="4">DoxX-like protein</fullName>
    </recommendedName>
</protein>
<evidence type="ECO:0000256" key="1">
    <source>
        <dbReference type="SAM" id="Phobius"/>
    </source>
</evidence>
<comment type="caution">
    <text evidence="2">The sequence shown here is derived from an EMBL/GenBank/DDBJ whole genome shotgun (WGS) entry which is preliminary data.</text>
</comment>
<dbReference type="Proteomes" id="UP000252585">
    <property type="component" value="Unassembled WGS sequence"/>
</dbReference>
<reference evidence="2 3" key="1">
    <citation type="submission" date="2018-07" db="EMBL/GenBank/DDBJ databases">
        <title>Genomic Encyclopedia of Type Strains, Phase IV (KMG-IV): sequencing the most valuable type-strain genomes for metagenomic binning, comparative biology and taxonomic classification.</title>
        <authorList>
            <person name="Goeker M."/>
        </authorList>
    </citation>
    <scope>NUCLEOTIDE SEQUENCE [LARGE SCALE GENOMIC DNA]</scope>
    <source>
        <strain evidence="2 3">DSM 27696</strain>
    </source>
</reference>
<accession>A0A368X7C0</accession>
<dbReference type="AlphaFoldDB" id="A0A368X7C0"/>
<feature type="transmembrane region" description="Helical" evidence="1">
    <location>
        <begin position="46"/>
        <end position="66"/>
    </location>
</feature>
<dbReference type="EMBL" id="QPJJ01000015">
    <property type="protein sequence ID" value="RCW63900.1"/>
    <property type="molecule type" value="Genomic_DNA"/>
</dbReference>
<keyword evidence="3" id="KW-1185">Reference proteome</keyword>
<feature type="transmembrane region" description="Helical" evidence="1">
    <location>
        <begin position="7"/>
        <end position="26"/>
    </location>
</feature>
<dbReference type="OrthoDB" id="2881422at2"/>
<gene>
    <name evidence="2" type="ORF">DFR57_11525</name>
</gene>
<keyword evidence="1" id="KW-0812">Transmembrane</keyword>
<evidence type="ECO:0000313" key="2">
    <source>
        <dbReference type="EMBL" id="RCW63900.1"/>
    </source>
</evidence>